<evidence type="ECO:0000256" key="3">
    <source>
        <dbReference type="ARBA" id="ARBA00007870"/>
    </source>
</evidence>
<feature type="domain" description="Ketopantoate reductase C-terminal" evidence="12">
    <location>
        <begin position="179"/>
        <end position="299"/>
    </location>
</feature>
<proteinExistence type="inferred from homology"/>
<evidence type="ECO:0000256" key="9">
    <source>
        <dbReference type="ARBA" id="ARBA00048793"/>
    </source>
</evidence>
<evidence type="ECO:0000256" key="4">
    <source>
        <dbReference type="ARBA" id="ARBA00013014"/>
    </source>
</evidence>
<evidence type="ECO:0000256" key="7">
    <source>
        <dbReference type="ARBA" id="ARBA00023002"/>
    </source>
</evidence>
<dbReference type="Gene3D" id="1.10.1040.10">
    <property type="entry name" value="N-(1-d-carboxylethyl)-l-norvaline Dehydrogenase, domain 2"/>
    <property type="match status" value="1"/>
</dbReference>
<evidence type="ECO:0000256" key="1">
    <source>
        <dbReference type="ARBA" id="ARBA00002919"/>
    </source>
</evidence>
<evidence type="ECO:0000313" key="14">
    <source>
        <dbReference type="Proteomes" id="UP000176050"/>
    </source>
</evidence>
<dbReference type="SUPFAM" id="SSF51735">
    <property type="entry name" value="NAD(P)-binding Rossmann-fold domains"/>
    <property type="match status" value="1"/>
</dbReference>
<dbReference type="Gene3D" id="3.40.50.720">
    <property type="entry name" value="NAD(P)-binding Rossmann-like Domain"/>
    <property type="match status" value="1"/>
</dbReference>
<dbReference type="NCBIfam" id="TIGR00745">
    <property type="entry name" value="apbA_panE"/>
    <property type="match status" value="1"/>
</dbReference>
<evidence type="ECO:0000259" key="11">
    <source>
        <dbReference type="Pfam" id="PF02558"/>
    </source>
</evidence>
<protein>
    <recommendedName>
        <fullName evidence="5 10">2-dehydropantoate 2-reductase</fullName>
        <ecNumber evidence="4 10">1.1.1.169</ecNumber>
    </recommendedName>
    <alternativeName>
        <fullName evidence="8 10">Ketopantoate reductase</fullName>
    </alternativeName>
</protein>
<dbReference type="InterPro" id="IPR008927">
    <property type="entry name" value="6-PGluconate_DH-like_C_sf"/>
</dbReference>
<evidence type="ECO:0000256" key="10">
    <source>
        <dbReference type="RuleBase" id="RU362068"/>
    </source>
</evidence>
<dbReference type="EMBL" id="CP017478">
    <property type="protein sequence ID" value="AOW20908.1"/>
    <property type="molecule type" value="Genomic_DNA"/>
</dbReference>
<comment type="function">
    <text evidence="1 10">Catalyzes the NADPH-dependent reduction of ketopantoate into pantoic acid.</text>
</comment>
<gene>
    <name evidence="13" type="ORF">LPB138_09590</name>
</gene>
<comment type="pathway">
    <text evidence="2 10">Cofactor biosynthesis; (R)-pantothenate biosynthesis; (R)-pantoate from 3-methyl-2-oxobutanoate: step 2/2.</text>
</comment>
<dbReference type="InterPro" id="IPR003710">
    <property type="entry name" value="ApbA"/>
</dbReference>
<keyword evidence="7 10" id="KW-0560">Oxidoreductase</keyword>
<evidence type="ECO:0000256" key="5">
    <source>
        <dbReference type="ARBA" id="ARBA00019465"/>
    </source>
</evidence>
<dbReference type="Pfam" id="PF02558">
    <property type="entry name" value="ApbA"/>
    <property type="match status" value="1"/>
</dbReference>
<name>A0A1D8P8J7_9FLAO</name>
<dbReference type="PANTHER" id="PTHR21708:SF26">
    <property type="entry name" value="2-DEHYDROPANTOATE 2-REDUCTASE"/>
    <property type="match status" value="1"/>
</dbReference>
<evidence type="ECO:0000256" key="2">
    <source>
        <dbReference type="ARBA" id="ARBA00004994"/>
    </source>
</evidence>
<evidence type="ECO:0000313" key="13">
    <source>
        <dbReference type="EMBL" id="AOW20908.1"/>
    </source>
</evidence>
<sequence>MKILIYGTGGVGGYYGARLEEAGNDVTFIARGKHLKAIQKNGLYLKSIDGDYLVSNVKVTDSIADLKTDFDLIILGVKSWQVEKVAQDIKPILREKTMVLPLQNGADNTDKLLKVLDEKHVLAGLCKIYSKVDDYGIINHFAHTPELILGELNNEKSERILEVKSAFETAKFKTTIPEDIFSEIWKKFMFICTVSGLGGLTRVSIGAMVESEETKNLLRNTAEEIYKIAIAKRINLPTNIVDGIMKFIENQPYDSTASTQRDIMEGRPSELENFNGYIVEQGKKYGIETTVNSFIYNCLLPQENNVRNN</sequence>
<dbReference type="FunFam" id="3.40.50.720:FF:000307">
    <property type="entry name" value="2-dehydropantoate 2-reductase"/>
    <property type="match status" value="1"/>
</dbReference>
<evidence type="ECO:0000259" key="12">
    <source>
        <dbReference type="Pfam" id="PF08546"/>
    </source>
</evidence>
<accession>A0A1D8P8J7</accession>
<dbReference type="InterPro" id="IPR051402">
    <property type="entry name" value="KPR-Related"/>
</dbReference>
<dbReference type="RefSeq" id="WP_070237072.1">
    <property type="nucleotide sequence ID" value="NZ_CP017478.1"/>
</dbReference>
<feature type="domain" description="Ketopantoate reductase N-terminal" evidence="11">
    <location>
        <begin position="3"/>
        <end position="153"/>
    </location>
</feature>
<dbReference type="SUPFAM" id="SSF48179">
    <property type="entry name" value="6-phosphogluconate dehydrogenase C-terminal domain-like"/>
    <property type="match status" value="1"/>
</dbReference>
<organism evidence="13 14">
    <name type="scientific">Urechidicola croceus</name>
    <dbReference type="NCBI Taxonomy" id="1850246"/>
    <lineage>
        <taxon>Bacteria</taxon>
        <taxon>Pseudomonadati</taxon>
        <taxon>Bacteroidota</taxon>
        <taxon>Flavobacteriia</taxon>
        <taxon>Flavobacteriales</taxon>
        <taxon>Flavobacteriaceae</taxon>
        <taxon>Urechidicola</taxon>
    </lineage>
</organism>
<dbReference type="PANTHER" id="PTHR21708">
    <property type="entry name" value="PROBABLE 2-DEHYDROPANTOATE 2-REDUCTASE"/>
    <property type="match status" value="1"/>
</dbReference>
<keyword evidence="14" id="KW-1185">Reference proteome</keyword>
<evidence type="ECO:0000256" key="6">
    <source>
        <dbReference type="ARBA" id="ARBA00022857"/>
    </source>
</evidence>
<dbReference type="UniPathway" id="UPA00028">
    <property type="reaction ID" value="UER00004"/>
</dbReference>
<comment type="catalytic activity">
    <reaction evidence="9 10">
        <text>(R)-pantoate + NADP(+) = 2-dehydropantoate + NADPH + H(+)</text>
        <dbReference type="Rhea" id="RHEA:16233"/>
        <dbReference type="ChEBI" id="CHEBI:11561"/>
        <dbReference type="ChEBI" id="CHEBI:15378"/>
        <dbReference type="ChEBI" id="CHEBI:15980"/>
        <dbReference type="ChEBI" id="CHEBI:57783"/>
        <dbReference type="ChEBI" id="CHEBI:58349"/>
        <dbReference type="EC" id="1.1.1.169"/>
    </reaction>
</comment>
<reference evidence="13 14" key="1">
    <citation type="submission" date="2016-10" db="EMBL/GenBank/DDBJ databases">
        <title>Lutibacter sp. LPB0138, isolated from marine gastropod.</title>
        <authorList>
            <person name="Kim E."/>
            <person name="Yi H."/>
        </authorList>
    </citation>
    <scope>NUCLEOTIDE SEQUENCE [LARGE SCALE GENOMIC DNA]</scope>
    <source>
        <strain evidence="13 14">LPB0138</strain>
    </source>
</reference>
<dbReference type="Proteomes" id="UP000176050">
    <property type="component" value="Chromosome"/>
</dbReference>
<dbReference type="Pfam" id="PF08546">
    <property type="entry name" value="ApbA_C"/>
    <property type="match status" value="1"/>
</dbReference>
<dbReference type="KEGG" id="lul:LPB138_09590"/>
<dbReference type="InterPro" id="IPR013332">
    <property type="entry name" value="KPR_N"/>
</dbReference>
<dbReference type="GO" id="GO:0015940">
    <property type="term" value="P:pantothenate biosynthetic process"/>
    <property type="evidence" value="ECO:0007669"/>
    <property type="project" value="UniProtKB-UniPathway"/>
</dbReference>
<dbReference type="STRING" id="1850246.LPB138_09590"/>
<dbReference type="AlphaFoldDB" id="A0A1D8P8J7"/>
<dbReference type="OrthoDB" id="9796561at2"/>
<dbReference type="InterPro" id="IPR036291">
    <property type="entry name" value="NAD(P)-bd_dom_sf"/>
</dbReference>
<dbReference type="InterPro" id="IPR013328">
    <property type="entry name" value="6PGD_dom2"/>
</dbReference>
<keyword evidence="10" id="KW-0566">Pantothenate biosynthesis</keyword>
<dbReference type="InterPro" id="IPR013752">
    <property type="entry name" value="KPA_reductase"/>
</dbReference>
<evidence type="ECO:0000256" key="8">
    <source>
        <dbReference type="ARBA" id="ARBA00032024"/>
    </source>
</evidence>
<dbReference type="EC" id="1.1.1.169" evidence="4 10"/>
<keyword evidence="6 10" id="KW-0521">NADP</keyword>
<dbReference type="GO" id="GO:0008677">
    <property type="term" value="F:2-dehydropantoate 2-reductase activity"/>
    <property type="evidence" value="ECO:0007669"/>
    <property type="project" value="UniProtKB-EC"/>
</dbReference>
<dbReference type="GO" id="GO:0005737">
    <property type="term" value="C:cytoplasm"/>
    <property type="evidence" value="ECO:0007669"/>
    <property type="project" value="TreeGrafter"/>
</dbReference>
<comment type="similarity">
    <text evidence="3 10">Belongs to the ketopantoate reductase family.</text>
</comment>